<proteinExistence type="predicted"/>
<dbReference type="PANTHER" id="PTHR32071">
    <property type="entry name" value="TRANSCRIPTIONAL REGULATORY PROTEIN"/>
    <property type="match status" value="1"/>
</dbReference>
<dbReference type="Pfam" id="PF13188">
    <property type="entry name" value="PAS_8"/>
    <property type="match status" value="1"/>
</dbReference>
<dbReference type="RefSeq" id="WP_184402666.1">
    <property type="nucleotide sequence ID" value="NZ_JACHHJ010000001.1"/>
</dbReference>
<evidence type="ECO:0000256" key="9">
    <source>
        <dbReference type="ARBA" id="ARBA00023125"/>
    </source>
</evidence>
<keyword evidence="11" id="KW-0804">Transcription</keyword>
<dbReference type="Gene3D" id="3.40.50.300">
    <property type="entry name" value="P-loop containing nucleotide triphosphate hydrolases"/>
    <property type="match status" value="1"/>
</dbReference>
<keyword evidence="6" id="KW-0067">ATP-binding</keyword>
<evidence type="ECO:0000256" key="4">
    <source>
        <dbReference type="ARBA" id="ARBA00022553"/>
    </source>
</evidence>
<evidence type="ECO:0000256" key="7">
    <source>
        <dbReference type="ARBA" id="ARBA00023012"/>
    </source>
</evidence>
<dbReference type="SUPFAM" id="SSF55785">
    <property type="entry name" value="PYP-like sensor domain (PAS domain)"/>
    <property type="match status" value="1"/>
</dbReference>
<evidence type="ECO:0000313" key="14">
    <source>
        <dbReference type="EMBL" id="MBB6448712.1"/>
    </source>
</evidence>
<dbReference type="InterPro" id="IPR002197">
    <property type="entry name" value="HTH_Fis"/>
</dbReference>
<evidence type="ECO:0000256" key="6">
    <source>
        <dbReference type="ARBA" id="ARBA00022840"/>
    </source>
</evidence>
<keyword evidence="2" id="KW-0963">Cytoplasm</keyword>
<dbReference type="GO" id="GO:0005524">
    <property type="term" value="F:ATP binding"/>
    <property type="evidence" value="ECO:0007669"/>
    <property type="project" value="UniProtKB-KW"/>
</dbReference>
<sequence>MPIKIGIIAPYPGLKTLAENMAKEYLDFEATVQEADLHEGIPVVQRFEKEGYEIIISRGGTANIVRQHTSLPVVEIDVSGYDIMRTLMLIKDYQWQVEMVGFPNVCQGVIEVSRLMNIDIPYTVIYEPGEVGGAVIRAKEKGASVIIGDTIAMKQAEIHGLQSVMITSGRESVTSAFQQVRQMYEMKQRRLEQERAYQSLLENVEDGVVLFNQDHRIIYQNKAFSLLWGGVEKPEWLGECDDQLTKWAYEVKQRSGCLYEHMQMGGSTAEIEGGFFRDNNFSTQYYFRMSMKHYANQEVEVRPLESSIYSFSQMSGDHPALRTAIQQGQIYSQNKKPIAIYGESGTGKKVLSSAIHYCSFLKEEPVYWVIFHEDGRSVRSRWTTLMNEKGTLIVQGLENLSYEHQQYCFDGLEKFAGRCIFLFSQSPETLVNNQKLHHHCYDHLKDQVIHLPPLRERMDDLEDYIRSFIAQSNVKYGKQMVGVIPSVLGYLHQQEWPENIKQLEETIAQLVKHSTEPYIEEDVLENISGDVEQKLAIDLNQSLANIEQQVIRKVLQEEDNNQTKAARRLGINRSTLWRKLK</sequence>
<dbReference type="InterPro" id="IPR000014">
    <property type="entry name" value="PAS"/>
</dbReference>
<dbReference type="InterPro" id="IPR002078">
    <property type="entry name" value="Sigma_54_int"/>
</dbReference>
<dbReference type="PROSITE" id="PS50112">
    <property type="entry name" value="PAS"/>
    <property type="match status" value="1"/>
</dbReference>
<dbReference type="GO" id="GO:0000156">
    <property type="term" value="F:phosphorelay response regulator activity"/>
    <property type="evidence" value="ECO:0007669"/>
    <property type="project" value="InterPro"/>
</dbReference>
<dbReference type="Gene3D" id="1.10.10.60">
    <property type="entry name" value="Homeodomain-like"/>
    <property type="match status" value="1"/>
</dbReference>
<dbReference type="GO" id="GO:0006355">
    <property type="term" value="P:regulation of DNA-templated transcription"/>
    <property type="evidence" value="ECO:0007669"/>
    <property type="project" value="InterPro"/>
</dbReference>
<dbReference type="Pfam" id="PF25601">
    <property type="entry name" value="AAA_lid_14"/>
    <property type="match status" value="1"/>
</dbReference>
<dbReference type="InterPro" id="IPR027417">
    <property type="entry name" value="P-loop_NTPase"/>
</dbReference>
<evidence type="ECO:0000313" key="15">
    <source>
        <dbReference type="Proteomes" id="UP000568839"/>
    </source>
</evidence>
<keyword evidence="9" id="KW-0238">DNA-binding</keyword>
<dbReference type="Gene3D" id="3.30.450.20">
    <property type="entry name" value="PAS domain"/>
    <property type="match status" value="1"/>
</dbReference>
<keyword evidence="3" id="KW-0678">Repressor</keyword>
<dbReference type="Pfam" id="PF02954">
    <property type="entry name" value="HTH_8"/>
    <property type="match status" value="1"/>
</dbReference>
<dbReference type="SUPFAM" id="SSF46689">
    <property type="entry name" value="Homeodomain-like"/>
    <property type="match status" value="1"/>
</dbReference>
<evidence type="ECO:0000256" key="10">
    <source>
        <dbReference type="ARBA" id="ARBA00023159"/>
    </source>
</evidence>
<name>A0A841PX95_9BACL</name>
<evidence type="ECO:0000256" key="2">
    <source>
        <dbReference type="ARBA" id="ARBA00022490"/>
    </source>
</evidence>
<dbReference type="GO" id="GO:0043565">
    <property type="term" value="F:sequence-specific DNA binding"/>
    <property type="evidence" value="ECO:0007669"/>
    <property type="project" value="InterPro"/>
</dbReference>
<keyword evidence="10" id="KW-0010">Activator</keyword>
<accession>A0A841PX95</accession>
<dbReference type="InterPro" id="IPR010524">
    <property type="entry name" value="Sig_transdc_resp-reg_PrpR_N"/>
</dbReference>
<feature type="domain" description="PAS" evidence="13">
    <location>
        <begin position="193"/>
        <end position="229"/>
    </location>
</feature>
<protein>
    <submittedName>
        <fullName evidence="14">Transcriptional regulator with PAS, ATPase and Fis domain</fullName>
    </submittedName>
</protein>
<dbReference type="Pfam" id="PF14532">
    <property type="entry name" value="Sigma54_activ_2"/>
    <property type="match status" value="1"/>
</dbReference>
<dbReference type="GO" id="GO:0005737">
    <property type="term" value="C:cytoplasm"/>
    <property type="evidence" value="ECO:0007669"/>
    <property type="project" value="UniProtKB-SubCell"/>
</dbReference>
<evidence type="ECO:0000256" key="8">
    <source>
        <dbReference type="ARBA" id="ARBA00023015"/>
    </source>
</evidence>
<evidence type="ECO:0000259" key="12">
    <source>
        <dbReference type="PROSITE" id="PS50045"/>
    </source>
</evidence>
<comment type="subcellular location">
    <subcellularLocation>
        <location evidence="1">Cytoplasm</location>
    </subcellularLocation>
</comment>
<evidence type="ECO:0000256" key="11">
    <source>
        <dbReference type="ARBA" id="ARBA00023163"/>
    </source>
</evidence>
<dbReference type="Gene3D" id="3.40.50.2300">
    <property type="match status" value="1"/>
</dbReference>
<evidence type="ECO:0000259" key="13">
    <source>
        <dbReference type="PROSITE" id="PS50112"/>
    </source>
</evidence>
<dbReference type="PANTHER" id="PTHR32071:SF95">
    <property type="entry name" value="DNA-BINDING TRANSCRIPTIONAL REGULATOR NTRC"/>
    <property type="match status" value="1"/>
</dbReference>
<dbReference type="InterPro" id="IPR058031">
    <property type="entry name" value="AAA_lid_NorR"/>
</dbReference>
<dbReference type="AlphaFoldDB" id="A0A841PX95"/>
<dbReference type="SUPFAM" id="SSF52540">
    <property type="entry name" value="P-loop containing nucleoside triphosphate hydrolases"/>
    <property type="match status" value="1"/>
</dbReference>
<keyword evidence="7" id="KW-0902">Two-component regulatory system</keyword>
<keyword evidence="15" id="KW-1185">Reference proteome</keyword>
<evidence type="ECO:0000256" key="3">
    <source>
        <dbReference type="ARBA" id="ARBA00022491"/>
    </source>
</evidence>
<keyword evidence="4" id="KW-0597">Phosphoprotein</keyword>
<dbReference type="InterPro" id="IPR009057">
    <property type="entry name" value="Homeodomain-like_sf"/>
</dbReference>
<dbReference type="Proteomes" id="UP000568839">
    <property type="component" value="Unassembled WGS sequence"/>
</dbReference>
<keyword evidence="8" id="KW-0805">Transcription regulation</keyword>
<evidence type="ECO:0000256" key="1">
    <source>
        <dbReference type="ARBA" id="ARBA00004496"/>
    </source>
</evidence>
<dbReference type="SUPFAM" id="SSF159800">
    <property type="entry name" value="PrpR receptor domain-like"/>
    <property type="match status" value="1"/>
</dbReference>
<dbReference type="Pfam" id="PF06506">
    <property type="entry name" value="PrpR_N"/>
    <property type="match status" value="1"/>
</dbReference>
<dbReference type="Gene3D" id="1.10.8.60">
    <property type="match status" value="1"/>
</dbReference>
<keyword evidence="5" id="KW-0547">Nucleotide-binding</keyword>
<gene>
    <name evidence="14" type="ORF">HNR44_000661</name>
</gene>
<reference evidence="14 15" key="1">
    <citation type="submission" date="2020-08" db="EMBL/GenBank/DDBJ databases">
        <title>Genomic Encyclopedia of Type Strains, Phase IV (KMG-IV): sequencing the most valuable type-strain genomes for metagenomic binning, comparative biology and taxonomic classification.</title>
        <authorList>
            <person name="Goeker M."/>
        </authorList>
    </citation>
    <scope>NUCLEOTIDE SEQUENCE [LARGE SCALE GENOMIC DNA]</scope>
    <source>
        <strain evidence="14 15">DSM 21769</strain>
    </source>
</reference>
<comment type="caution">
    <text evidence="14">The sequence shown here is derived from an EMBL/GenBank/DDBJ whole genome shotgun (WGS) entry which is preliminary data.</text>
</comment>
<dbReference type="EMBL" id="JACHHJ010000001">
    <property type="protein sequence ID" value="MBB6448712.1"/>
    <property type="molecule type" value="Genomic_DNA"/>
</dbReference>
<dbReference type="PROSITE" id="PS50045">
    <property type="entry name" value="SIGMA54_INTERACT_4"/>
    <property type="match status" value="1"/>
</dbReference>
<feature type="domain" description="Sigma-54 factor interaction" evidence="12">
    <location>
        <begin position="314"/>
        <end position="512"/>
    </location>
</feature>
<dbReference type="Gene3D" id="3.40.50.10660">
    <property type="entry name" value="PrpR receptor domain-like"/>
    <property type="match status" value="1"/>
</dbReference>
<evidence type="ECO:0000256" key="5">
    <source>
        <dbReference type="ARBA" id="ARBA00022741"/>
    </source>
</evidence>
<dbReference type="PRINTS" id="PR01590">
    <property type="entry name" value="HTHFIS"/>
</dbReference>
<organism evidence="14 15">
    <name type="scientific">Geomicrobium halophilum</name>
    <dbReference type="NCBI Taxonomy" id="549000"/>
    <lineage>
        <taxon>Bacteria</taxon>
        <taxon>Bacillati</taxon>
        <taxon>Bacillota</taxon>
        <taxon>Bacilli</taxon>
        <taxon>Bacillales</taxon>
        <taxon>Geomicrobium</taxon>
    </lineage>
</organism>
<dbReference type="InterPro" id="IPR035965">
    <property type="entry name" value="PAS-like_dom_sf"/>
</dbReference>